<dbReference type="InterPro" id="IPR035628">
    <property type="entry name" value="TcpC_C"/>
</dbReference>
<evidence type="ECO:0000256" key="1">
    <source>
        <dbReference type="SAM" id="MobiDB-lite"/>
    </source>
</evidence>
<evidence type="ECO:0000313" key="3">
    <source>
        <dbReference type="Proteomes" id="UP000295578"/>
    </source>
</evidence>
<feature type="compositionally biased region" description="Polar residues" evidence="1">
    <location>
        <begin position="10"/>
        <end position="20"/>
    </location>
</feature>
<protein>
    <submittedName>
        <fullName evidence="2">Conjugal transfer protein</fullName>
    </submittedName>
</protein>
<dbReference type="InterPro" id="IPR024735">
    <property type="entry name" value="TcpC"/>
</dbReference>
<reference evidence="2 3" key="1">
    <citation type="submission" date="2019-03" db="EMBL/GenBank/DDBJ databases">
        <title>Draft genome sequences of novel Actinobacteria.</title>
        <authorList>
            <person name="Sahin N."/>
            <person name="Ay H."/>
            <person name="Saygin H."/>
        </authorList>
    </citation>
    <scope>NUCLEOTIDE SEQUENCE [LARGE SCALE GENOMIC DNA]</scope>
    <source>
        <strain evidence="2 3">DSM 45941</strain>
    </source>
</reference>
<proteinExistence type="predicted"/>
<dbReference type="Pfam" id="PF12642">
    <property type="entry name" value="TpcC"/>
    <property type="match status" value="1"/>
</dbReference>
<name>A0A4R4ZHV5_9ACTN</name>
<dbReference type="Gene3D" id="3.10.450.540">
    <property type="match status" value="1"/>
</dbReference>
<dbReference type="EMBL" id="SMKY01000639">
    <property type="protein sequence ID" value="TDD58251.1"/>
    <property type="molecule type" value="Genomic_DNA"/>
</dbReference>
<dbReference type="CDD" id="cd16428">
    <property type="entry name" value="TcpC_C"/>
    <property type="match status" value="1"/>
</dbReference>
<dbReference type="OrthoDB" id="4084447at2"/>
<feature type="non-terminal residue" evidence="2">
    <location>
        <position position="1"/>
    </location>
</feature>
<accession>A0A4R4ZHV5</accession>
<sequence length="127" mass="13531">ALLPPPTKAQLPQSGVQNRDTSLENELQPFLGTFFQEYARGNQEALSRFSNGTTIAGLANSVTFVQVKEVVAPKGPDGERAVTATVVWQPAGGAGGELEQSYRLAMVKKGSTWLVQDIRGTTDPNAS</sequence>
<gene>
    <name evidence="2" type="ORF">E1293_47075</name>
</gene>
<evidence type="ECO:0000313" key="2">
    <source>
        <dbReference type="EMBL" id="TDD58251.1"/>
    </source>
</evidence>
<dbReference type="AlphaFoldDB" id="A0A4R4ZHV5"/>
<keyword evidence="3" id="KW-1185">Reference proteome</keyword>
<dbReference type="Proteomes" id="UP000295578">
    <property type="component" value="Unassembled WGS sequence"/>
</dbReference>
<organism evidence="2 3">
    <name type="scientific">Actinomadura darangshiensis</name>
    <dbReference type="NCBI Taxonomy" id="705336"/>
    <lineage>
        <taxon>Bacteria</taxon>
        <taxon>Bacillati</taxon>
        <taxon>Actinomycetota</taxon>
        <taxon>Actinomycetes</taxon>
        <taxon>Streptosporangiales</taxon>
        <taxon>Thermomonosporaceae</taxon>
        <taxon>Actinomadura</taxon>
    </lineage>
</organism>
<comment type="caution">
    <text evidence="2">The sequence shown here is derived from an EMBL/GenBank/DDBJ whole genome shotgun (WGS) entry which is preliminary data.</text>
</comment>
<dbReference type="RefSeq" id="WP_132206664.1">
    <property type="nucleotide sequence ID" value="NZ_SMKY01000639.1"/>
</dbReference>
<feature type="region of interest" description="Disordered" evidence="1">
    <location>
        <begin position="1"/>
        <end position="20"/>
    </location>
</feature>